<dbReference type="SUPFAM" id="SSF55961">
    <property type="entry name" value="Bet v1-like"/>
    <property type="match status" value="1"/>
</dbReference>
<dbReference type="EMBL" id="RHPJ01000006">
    <property type="protein sequence ID" value="TGO03791.1"/>
    <property type="molecule type" value="Genomic_DNA"/>
</dbReference>
<sequence>MALPRVDRAVRSVAAPADLTFDVLTDLKRHAGAFPFTTMAAPPAPPRVGDKFEAVTLGFLRDIMVLERLATSTDGGHRAVYRKVGGMFRGTVEMTVRPRAGGDGRSEVTWVYDVWLPKGPRWLSRKAATIGCTLAAGVALYRLGGLAEDEARSA</sequence>
<proteinExistence type="predicted"/>
<name>A0A4Z1E2C0_9MICO</name>
<reference evidence="1 2" key="1">
    <citation type="submission" date="2018-11" db="EMBL/GenBank/DDBJ databases">
        <title>Complete genome sequencing of the Actinobacteria Serinibacter sp. K3-2.</title>
        <authorList>
            <person name="Rakitin A.L."/>
            <person name="Beletsky A.V."/>
            <person name="Mardanov A.V."/>
            <person name="Ravin N.V."/>
            <person name="Gromova A.S."/>
            <person name="Filippova S.N."/>
            <person name="Gal'Chenko V.F."/>
        </authorList>
    </citation>
    <scope>NUCLEOTIDE SEQUENCE [LARGE SCALE GENOMIC DNA]</scope>
    <source>
        <strain evidence="1 2">K3-2</strain>
    </source>
</reference>
<dbReference type="Gene3D" id="3.30.530.20">
    <property type="match status" value="1"/>
</dbReference>
<dbReference type="RefSeq" id="WP_135851004.1">
    <property type="nucleotide sequence ID" value="NZ_RHPJ01000006.1"/>
</dbReference>
<dbReference type="InterPro" id="IPR019587">
    <property type="entry name" value="Polyketide_cyclase/dehydratase"/>
</dbReference>
<evidence type="ECO:0000313" key="2">
    <source>
        <dbReference type="Proteomes" id="UP000297318"/>
    </source>
</evidence>
<dbReference type="AlphaFoldDB" id="A0A4Z1E2C0"/>
<comment type="caution">
    <text evidence="1">The sequence shown here is derived from an EMBL/GenBank/DDBJ whole genome shotgun (WGS) entry which is preliminary data.</text>
</comment>
<organism evidence="1 2">
    <name type="scientific">Serinibacter arcticus</name>
    <dbReference type="NCBI Taxonomy" id="1655435"/>
    <lineage>
        <taxon>Bacteria</taxon>
        <taxon>Bacillati</taxon>
        <taxon>Actinomycetota</taxon>
        <taxon>Actinomycetes</taxon>
        <taxon>Micrococcales</taxon>
        <taxon>Beutenbergiaceae</taxon>
        <taxon>Serinibacter</taxon>
    </lineage>
</organism>
<accession>A0A4Z1E2C0</accession>
<gene>
    <name evidence="1" type="ORF">SERN_2991</name>
</gene>
<dbReference type="Pfam" id="PF10604">
    <property type="entry name" value="Polyketide_cyc2"/>
    <property type="match status" value="1"/>
</dbReference>
<dbReference type="OrthoDB" id="4823586at2"/>
<dbReference type="Proteomes" id="UP000297318">
    <property type="component" value="Unassembled WGS sequence"/>
</dbReference>
<evidence type="ECO:0000313" key="1">
    <source>
        <dbReference type="EMBL" id="TGO03791.1"/>
    </source>
</evidence>
<keyword evidence="2" id="KW-1185">Reference proteome</keyword>
<dbReference type="InterPro" id="IPR023393">
    <property type="entry name" value="START-like_dom_sf"/>
</dbReference>
<protein>
    <recommendedName>
        <fullName evidence="3">Polyketide cyclase / dehydrase and lipid transport</fullName>
    </recommendedName>
</protein>
<evidence type="ECO:0008006" key="3">
    <source>
        <dbReference type="Google" id="ProtNLM"/>
    </source>
</evidence>